<proteinExistence type="predicted"/>
<evidence type="ECO:0000256" key="1">
    <source>
        <dbReference type="SAM" id="MobiDB-lite"/>
    </source>
</evidence>
<accession>A0A5N6HA25</accession>
<gene>
    <name evidence="2" type="ORF">BDV35DRAFT_9713</name>
</gene>
<reference evidence="2" key="1">
    <citation type="submission" date="2019-04" db="EMBL/GenBank/DDBJ databases">
        <title>Friends and foes A comparative genomics study of 23 Aspergillus species from section Flavi.</title>
        <authorList>
            <consortium name="DOE Joint Genome Institute"/>
            <person name="Kjaerbolling I."/>
            <person name="Vesth T."/>
            <person name="Frisvad J.C."/>
            <person name="Nybo J.L."/>
            <person name="Theobald S."/>
            <person name="Kildgaard S."/>
            <person name="Isbrandt T."/>
            <person name="Kuo A."/>
            <person name="Sato A."/>
            <person name="Lyhne E.K."/>
            <person name="Kogle M.E."/>
            <person name="Wiebenga A."/>
            <person name="Kun R.S."/>
            <person name="Lubbers R.J."/>
            <person name="Makela M.R."/>
            <person name="Barry K."/>
            <person name="Chovatia M."/>
            <person name="Clum A."/>
            <person name="Daum C."/>
            <person name="Haridas S."/>
            <person name="He G."/>
            <person name="LaButti K."/>
            <person name="Lipzen A."/>
            <person name="Mondo S."/>
            <person name="Riley R."/>
            <person name="Salamov A."/>
            <person name="Simmons B.A."/>
            <person name="Magnuson J.K."/>
            <person name="Henrissat B."/>
            <person name="Mortensen U.H."/>
            <person name="Larsen T.O."/>
            <person name="Devries R.P."/>
            <person name="Grigoriev I.V."/>
            <person name="Machida M."/>
            <person name="Baker S.E."/>
            <person name="Andersen M.R."/>
        </authorList>
    </citation>
    <scope>NUCLEOTIDE SEQUENCE [LARGE SCALE GENOMIC DNA]</scope>
    <source>
        <strain evidence="2">CBS 121.62</strain>
    </source>
</reference>
<feature type="region of interest" description="Disordered" evidence="1">
    <location>
        <begin position="1"/>
        <end position="29"/>
    </location>
</feature>
<organism evidence="2">
    <name type="scientific">Aspergillus flavus</name>
    <dbReference type="NCBI Taxonomy" id="5059"/>
    <lineage>
        <taxon>Eukaryota</taxon>
        <taxon>Fungi</taxon>
        <taxon>Dikarya</taxon>
        <taxon>Ascomycota</taxon>
        <taxon>Pezizomycotina</taxon>
        <taxon>Eurotiomycetes</taxon>
        <taxon>Eurotiomycetidae</taxon>
        <taxon>Eurotiales</taxon>
        <taxon>Aspergillaceae</taxon>
        <taxon>Aspergillus</taxon>
        <taxon>Aspergillus subgen. Circumdati</taxon>
    </lineage>
</organism>
<name>A0A5N6HA25_ASPFL</name>
<dbReference type="EMBL" id="ML734560">
    <property type="protein sequence ID" value="KAB8251382.1"/>
    <property type="molecule type" value="Genomic_DNA"/>
</dbReference>
<dbReference type="AlphaFoldDB" id="A0A5N6HA25"/>
<feature type="compositionally biased region" description="Polar residues" evidence="1">
    <location>
        <begin position="1"/>
        <end position="24"/>
    </location>
</feature>
<sequence>MASRWSLSRTKDNSNSSQHANQQKQAKELPDQACLAFSIDLLDYILKGDFFECTLVGCPAVLGIDFQHQTFHIAKRPISQGCRKWPRLWWPCKGLPC</sequence>
<evidence type="ECO:0000313" key="2">
    <source>
        <dbReference type="EMBL" id="KAB8251382.1"/>
    </source>
</evidence>
<protein>
    <submittedName>
        <fullName evidence="2">Uncharacterized protein</fullName>
    </submittedName>
</protein>
<dbReference type="Proteomes" id="UP000325434">
    <property type="component" value="Unassembled WGS sequence"/>
</dbReference>